<dbReference type="Proteomes" id="UP001152561">
    <property type="component" value="Unassembled WGS sequence"/>
</dbReference>
<sequence length="82" mass="9628">MRYYVFYDSNQWFCTYSVRHTEGSRVTLQLLDKLKGSPQRCMISSIYAMQGARPLISKYWSSTSSNKREWTFSLNTQILASL</sequence>
<organism evidence="1 2">
    <name type="scientific">Anisodus acutangulus</name>
    <dbReference type="NCBI Taxonomy" id="402998"/>
    <lineage>
        <taxon>Eukaryota</taxon>
        <taxon>Viridiplantae</taxon>
        <taxon>Streptophyta</taxon>
        <taxon>Embryophyta</taxon>
        <taxon>Tracheophyta</taxon>
        <taxon>Spermatophyta</taxon>
        <taxon>Magnoliopsida</taxon>
        <taxon>eudicotyledons</taxon>
        <taxon>Gunneridae</taxon>
        <taxon>Pentapetalae</taxon>
        <taxon>asterids</taxon>
        <taxon>lamiids</taxon>
        <taxon>Solanales</taxon>
        <taxon>Solanaceae</taxon>
        <taxon>Solanoideae</taxon>
        <taxon>Hyoscyameae</taxon>
        <taxon>Anisodus</taxon>
    </lineage>
</organism>
<dbReference type="AlphaFoldDB" id="A0A9Q1MQG9"/>
<name>A0A9Q1MQG9_9SOLA</name>
<dbReference type="EMBL" id="JAJAGQ010000004">
    <property type="protein sequence ID" value="KAJ8565947.1"/>
    <property type="molecule type" value="Genomic_DNA"/>
</dbReference>
<keyword evidence="2" id="KW-1185">Reference proteome</keyword>
<protein>
    <submittedName>
        <fullName evidence="1">Uncharacterized protein</fullName>
    </submittedName>
</protein>
<comment type="caution">
    <text evidence="1">The sequence shown here is derived from an EMBL/GenBank/DDBJ whole genome shotgun (WGS) entry which is preliminary data.</text>
</comment>
<proteinExistence type="predicted"/>
<reference evidence="2" key="1">
    <citation type="journal article" date="2023" name="Proc. Natl. Acad. Sci. U.S.A.">
        <title>Genomic and structural basis for evolution of tropane alkaloid biosynthesis.</title>
        <authorList>
            <person name="Wanga Y.-J."/>
            <person name="Taina T."/>
            <person name="Yua J.-Y."/>
            <person name="Lia J."/>
            <person name="Xua B."/>
            <person name="Chenc J."/>
            <person name="D'Auriad J.C."/>
            <person name="Huanga J.-P."/>
            <person name="Huanga S.-X."/>
        </authorList>
    </citation>
    <scope>NUCLEOTIDE SEQUENCE [LARGE SCALE GENOMIC DNA]</scope>
    <source>
        <strain evidence="2">cv. KIB-2019</strain>
    </source>
</reference>
<evidence type="ECO:0000313" key="1">
    <source>
        <dbReference type="EMBL" id="KAJ8565947.1"/>
    </source>
</evidence>
<accession>A0A9Q1MQG9</accession>
<evidence type="ECO:0000313" key="2">
    <source>
        <dbReference type="Proteomes" id="UP001152561"/>
    </source>
</evidence>
<dbReference type="InterPro" id="IPR035914">
    <property type="entry name" value="Sperma_CUB_dom_sf"/>
</dbReference>
<dbReference type="SUPFAM" id="SSF49854">
    <property type="entry name" value="Spermadhesin, CUB domain"/>
    <property type="match status" value="1"/>
</dbReference>
<gene>
    <name evidence="1" type="ORF">K7X08_008523</name>
</gene>